<sequence>MPFQRELISLLLYEGLLLLSLVQECAGQIRCRELANSSSFCRKLYSEIEDVGWEHLDVPYIPKIEWSATSRLKDAVIQFKKHVDSLEDFWSTLDDIDNSLWVVDPKFPCRAMCHRLVNIGNDCIVMLSISAQNPKTVPEMPEKPFRDNLVCIFGFELPKGPDTEKDEQQVECGICYAQHLPIEDELGTKSGCATDYQCDNANCSRAFHSLCLIDWLRSITTTRQSFDVLFGSCPYCSEPIAVKINNTRS</sequence>
<dbReference type="Gene3D" id="3.10.110.20">
    <property type="entry name" value="RWD domain-like"/>
    <property type="match status" value="1"/>
</dbReference>
<dbReference type="EMBL" id="KK198758">
    <property type="protein sequence ID" value="KCW69343.1"/>
    <property type="molecule type" value="Genomic_DNA"/>
</dbReference>
<dbReference type="SMART" id="SM01197">
    <property type="entry name" value="FANCL_C"/>
    <property type="match status" value="1"/>
</dbReference>
<dbReference type="SUPFAM" id="SSF57850">
    <property type="entry name" value="RING/U-box"/>
    <property type="match status" value="1"/>
</dbReference>
<dbReference type="CDD" id="cd16490">
    <property type="entry name" value="RING-CH-C4HC3_FANCL"/>
    <property type="match status" value="1"/>
</dbReference>
<dbReference type="Gramene" id="KCW69343">
    <property type="protein sequence ID" value="KCW69343"/>
    <property type="gene ID" value="EUGRSUZ_F02827"/>
</dbReference>
<dbReference type="InterPro" id="IPR043003">
    <property type="entry name" value="FANCL_d3_sf"/>
</dbReference>
<dbReference type="GO" id="GO:0010705">
    <property type="term" value="P:meiotic DNA double-strand break processing involved in reciprocal meiotic recombination"/>
    <property type="evidence" value="ECO:0007669"/>
    <property type="project" value="EnsemblPlants"/>
</dbReference>
<dbReference type="Pfam" id="PF11793">
    <property type="entry name" value="FANCL_C"/>
    <property type="match status" value="1"/>
</dbReference>
<dbReference type="STRING" id="71139.A0A059BSV9"/>
<dbReference type="InterPro" id="IPR026848">
    <property type="entry name" value="Fancl"/>
</dbReference>
<dbReference type="GO" id="GO:0005634">
    <property type="term" value="C:nucleus"/>
    <property type="evidence" value="ECO:0000318"/>
    <property type="project" value="GO_Central"/>
</dbReference>
<reference evidence="4" key="1">
    <citation type="submission" date="2013-07" db="EMBL/GenBank/DDBJ databases">
        <title>The genome of Eucalyptus grandis.</title>
        <authorList>
            <person name="Schmutz J."/>
            <person name="Hayes R."/>
            <person name="Myburg A."/>
            <person name="Tuskan G."/>
            <person name="Grattapaglia D."/>
            <person name="Rokhsar D.S."/>
        </authorList>
    </citation>
    <scope>NUCLEOTIDE SEQUENCE</scope>
    <source>
        <tissue evidence="4">Leaf extractions</tissue>
    </source>
</reference>
<dbReference type="InParanoid" id="A0A059BSV9"/>
<dbReference type="Pfam" id="PF18891">
    <property type="entry name" value="FANCL_d3"/>
    <property type="match status" value="1"/>
</dbReference>
<organism evidence="4">
    <name type="scientific">Eucalyptus grandis</name>
    <name type="common">Flooded gum</name>
    <dbReference type="NCBI Taxonomy" id="71139"/>
    <lineage>
        <taxon>Eukaryota</taxon>
        <taxon>Viridiplantae</taxon>
        <taxon>Streptophyta</taxon>
        <taxon>Embryophyta</taxon>
        <taxon>Tracheophyta</taxon>
        <taxon>Spermatophyta</taxon>
        <taxon>Magnoliopsida</taxon>
        <taxon>eudicotyledons</taxon>
        <taxon>Gunneridae</taxon>
        <taxon>Pentapetalae</taxon>
        <taxon>rosids</taxon>
        <taxon>malvids</taxon>
        <taxon>Myrtales</taxon>
        <taxon>Myrtaceae</taxon>
        <taxon>Myrtoideae</taxon>
        <taxon>Eucalypteae</taxon>
        <taxon>Eucalyptus</taxon>
    </lineage>
</organism>
<evidence type="ECO:0000256" key="1">
    <source>
        <dbReference type="SAM" id="SignalP"/>
    </source>
</evidence>
<dbReference type="InterPro" id="IPR026850">
    <property type="entry name" value="FANCL_C"/>
</dbReference>
<gene>
    <name evidence="4" type="ORF">EUGRSUZ_F02827</name>
</gene>
<feature type="domain" description="FANCL C-terminal" evidence="2">
    <location>
        <begin position="168"/>
        <end position="244"/>
    </location>
</feature>
<dbReference type="InterPro" id="IPR013083">
    <property type="entry name" value="Znf_RING/FYVE/PHD"/>
</dbReference>
<evidence type="ECO:0000259" key="2">
    <source>
        <dbReference type="Pfam" id="PF11793"/>
    </source>
</evidence>
<name>A0A059BSV9_EUCGR</name>
<dbReference type="GO" id="GO:0006513">
    <property type="term" value="P:protein monoubiquitination"/>
    <property type="evidence" value="ECO:0000318"/>
    <property type="project" value="GO_Central"/>
</dbReference>
<dbReference type="GO" id="GO:0036297">
    <property type="term" value="P:interstrand cross-link repair"/>
    <property type="evidence" value="ECO:0007669"/>
    <property type="project" value="InterPro"/>
</dbReference>
<keyword evidence="1" id="KW-0732">Signal</keyword>
<dbReference type="FunCoup" id="A0A059BSV9">
    <property type="interactions" value="1914"/>
</dbReference>
<dbReference type="PANTHER" id="PTHR13206:SF0">
    <property type="entry name" value="E3 UBIQUITIN-PROTEIN LIGASE FANCL"/>
    <property type="match status" value="1"/>
</dbReference>
<dbReference type="GO" id="GO:0061630">
    <property type="term" value="F:ubiquitin protein ligase activity"/>
    <property type="evidence" value="ECO:0000318"/>
    <property type="project" value="GO_Central"/>
</dbReference>
<dbReference type="Gene3D" id="3.30.40.10">
    <property type="entry name" value="Zinc/RING finger domain, C3HC4 (zinc finger)"/>
    <property type="match status" value="1"/>
</dbReference>
<dbReference type="OMA" id="FQWLVAC"/>
<dbReference type="PANTHER" id="PTHR13206">
    <property type="entry name" value="UBIQUITIN LIGASE PROTEIN PHF9 FANCONI ANEMIA GROUP L PROTEIN"/>
    <property type="match status" value="1"/>
</dbReference>
<feature type="signal peptide" evidence="1">
    <location>
        <begin position="1"/>
        <end position="27"/>
    </location>
</feature>
<proteinExistence type="predicted"/>
<evidence type="ECO:0000313" key="4">
    <source>
        <dbReference type="EMBL" id="KCW69343.1"/>
    </source>
</evidence>
<feature type="domain" description="FANCL UBC-like" evidence="3">
    <location>
        <begin position="88"/>
        <end position="140"/>
    </location>
</feature>
<dbReference type="GO" id="GO:0006281">
    <property type="term" value="P:DNA repair"/>
    <property type="evidence" value="ECO:0000318"/>
    <property type="project" value="GO_Central"/>
</dbReference>
<dbReference type="InterPro" id="IPR044037">
    <property type="entry name" value="FANCL_d3"/>
</dbReference>
<accession>A0A059BSV9</accession>
<dbReference type="AlphaFoldDB" id="A0A059BSV9"/>
<evidence type="ECO:0000259" key="3">
    <source>
        <dbReference type="Pfam" id="PF18891"/>
    </source>
</evidence>
<evidence type="ECO:0008006" key="5">
    <source>
        <dbReference type="Google" id="ProtNLM"/>
    </source>
</evidence>
<dbReference type="GO" id="GO:0043240">
    <property type="term" value="C:Fanconi anaemia nuclear complex"/>
    <property type="evidence" value="ECO:0007669"/>
    <property type="project" value="InterPro"/>
</dbReference>
<protein>
    <recommendedName>
        <fullName evidence="5">FANCL C-terminal domain-containing protein</fullName>
    </recommendedName>
</protein>
<feature type="chain" id="PRO_5001574588" description="FANCL C-terminal domain-containing protein" evidence="1">
    <location>
        <begin position="28"/>
        <end position="249"/>
    </location>
</feature>